<name>A0ABQ6IFP5_9MICO</name>
<comment type="caution">
    <text evidence="2">The sequence shown here is derived from an EMBL/GenBank/DDBJ whole genome shotgun (WGS) entry which is preliminary data.</text>
</comment>
<feature type="transmembrane region" description="Helical" evidence="1">
    <location>
        <begin position="40"/>
        <end position="60"/>
    </location>
</feature>
<dbReference type="EMBL" id="BSUN01000001">
    <property type="protein sequence ID" value="GMA36246.1"/>
    <property type="molecule type" value="Genomic_DNA"/>
</dbReference>
<sequence length="74" mass="7735">MTLGIIAVYRMGVAIPTPGVAFENVELCANTASSNSAFQILNMFSGGALLQLSVFALGIMPYITASIMVRCCAC</sequence>
<keyword evidence="1" id="KW-0472">Membrane</keyword>
<dbReference type="SUPFAM" id="SSF103491">
    <property type="entry name" value="Preprotein translocase SecY subunit"/>
    <property type="match status" value="1"/>
</dbReference>
<dbReference type="Proteomes" id="UP001157125">
    <property type="component" value="Unassembled WGS sequence"/>
</dbReference>
<accession>A0ABQ6IFP5</accession>
<gene>
    <name evidence="2" type="ORF">GCM10025876_24500</name>
</gene>
<keyword evidence="1" id="KW-0812">Transmembrane</keyword>
<dbReference type="InterPro" id="IPR023201">
    <property type="entry name" value="SecY_dom_sf"/>
</dbReference>
<evidence type="ECO:0000313" key="2">
    <source>
        <dbReference type="EMBL" id="GMA36246.1"/>
    </source>
</evidence>
<keyword evidence="3" id="KW-1185">Reference proteome</keyword>
<proteinExistence type="predicted"/>
<evidence type="ECO:0000256" key="1">
    <source>
        <dbReference type="SAM" id="Phobius"/>
    </source>
</evidence>
<keyword evidence="1" id="KW-1133">Transmembrane helix</keyword>
<evidence type="ECO:0000313" key="3">
    <source>
        <dbReference type="Proteomes" id="UP001157125"/>
    </source>
</evidence>
<evidence type="ECO:0008006" key="4">
    <source>
        <dbReference type="Google" id="ProtNLM"/>
    </source>
</evidence>
<protein>
    <recommendedName>
        <fullName evidence="4">Preprotein translocase subunit SecY</fullName>
    </recommendedName>
</protein>
<reference evidence="3" key="1">
    <citation type="journal article" date="2019" name="Int. J. Syst. Evol. Microbiol.">
        <title>The Global Catalogue of Microorganisms (GCM) 10K type strain sequencing project: providing services to taxonomists for standard genome sequencing and annotation.</title>
        <authorList>
            <consortium name="The Broad Institute Genomics Platform"/>
            <consortium name="The Broad Institute Genome Sequencing Center for Infectious Disease"/>
            <person name="Wu L."/>
            <person name="Ma J."/>
        </authorList>
    </citation>
    <scope>NUCLEOTIDE SEQUENCE [LARGE SCALE GENOMIC DNA]</scope>
    <source>
        <strain evidence="3">NBRC 112299</strain>
    </source>
</reference>
<organism evidence="2 3">
    <name type="scientific">Demequina litorisediminis</name>
    <dbReference type="NCBI Taxonomy" id="1849022"/>
    <lineage>
        <taxon>Bacteria</taxon>
        <taxon>Bacillati</taxon>
        <taxon>Actinomycetota</taxon>
        <taxon>Actinomycetes</taxon>
        <taxon>Micrococcales</taxon>
        <taxon>Demequinaceae</taxon>
        <taxon>Demequina</taxon>
    </lineage>
</organism>
<dbReference type="Gene3D" id="1.10.3370.10">
    <property type="entry name" value="SecY subunit domain"/>
    <property type="match status" value="1"/>
</dbReference>